<keyword evidence="3" id="KW-1185">Reference proteome</keyword>
<dbReference type="RefSeq" id="WP_051438620.1">
    <property type="nucleotide sequence ID" value="NZ_BAAAPF010000040.1"/>
</dbReference>
<reference evidence="3" key="1">
    <citation type="journal article" date="2019" name="Int. J. Syst. Evol. Microbiol.">
        <title>The Global Catalogue of Microorganisms (GCM) 10K type strain sequencing project: providing services to taxonomists for standard genome sequencing and annotation.</title>
        <authorList>
            <consortium name="The Broad Institute Genomics Platform"/>
            <consortium name="The Broad Institute Genome Sequencing Center for Infectious Disease"/>
            <person name="Wu L."/>
            <person name="Ma J."/>
        </authorList>
    </citation>
    <scope>NUCLEOTIDE SEQUENCE [LARGE SCALE GENOMIC DNA]</scope>
    <source>
        <strain evidence="3">JCM 15481</strain>
    </source>
</reference>
<name>A0ABP5JHV2_9ACTN</name>
<dbReference type="EMBL" id="BAAAPF010000040">
    <property type="protein sequence ID" value="GAA2118244.1"/>
    <property type="molecule type" value="Genomic_DNA"/>
</dbReference>
<comment type="caution">
    <text evidence="2">The sequence shown here is derived from an EMBL/GenBank/DDBJ whole genome shotgun (WGS) entry which is preliminary data.</text>
</comment>
<dbReference type="Pfam" id="PF19534">
    <property type="entry name" value="DUF6059"/>
    <property type="match status" value="1"/>
</dbReference>
<proteinExistence type="predicted"/>
<organism evidence="2 3">
    <name type="scientific">Streptomyces synnematoformans</name>
    <dbReference type="NCBI Taxonomy" id="415721"/>
    <lineage>
        <taxon>Bacteria</taxon>
        <taxon>Bacillati</taxon>
        <taxon>Actinomycetota</taxon>
        <taxon>Actinomycetes</taxon>
        <taxon>Kitasatosporales</taxon>
        <taxon>Streptomycetaceae</taxon>
        <taxon>Streptomyces</taxon>
    </lineage>
</organism>
<accession>A0ABP5JHV2</accession>
<feature type="region of interest" description="Disordered" evidence="1">
    <location>
        <begin position="29"/>
        <end position="51"/>
    </location>
</feature>
<dbReference type="Proteomes" id="UP001500443">
    <property type="component" value="Unassembled WGS sequence"/>
</dbReference>
<evidence type="ECO:0000256" key="1">
    <source>
        <dbReference type="SAM" id="MobiDB-lite"/>
    </source>
</evidence>
<protein>
    <submittedName>
        <fullName evidence="2">Uncharacterized protein</fullName>
    </submittedName>
</protein>
<evidence type="ECO:0000313" key="2">
    <source>
        <dbReference type="EMBL" id="GAA2118244.1"/>
    </source>
</evidence>
<dbReference type="InterPro" id="IPR045701">
    <property type="entry name" value="DUF6059"/>
</dbReference>
<sequence length="96" mass="10236">MVAALAWLLRALQEAFVALGRVWLFIPLPPPDMPPPPEGPAPGHPERLCPDTPLTAQEEALRRQLDDIALPDAIGEEEGNGTWSGPPRPEGGSGRG</sequence>
<evidence type="ECO:0000313" key="3">
    <source>
        <dbReference type="Proteomes" id="UP001500443"/>
    </source>
</evidence>
<gene>
    <name evidence="2" type="ORF">GCM10009802_19770</name>
</gene>
<feature type="region of interest" description="Disordered" evidence="1">
    <location>
        <begin position="70"/>
        <end position="96"/>
    </location>
</feature>
<feature type="compositionally biased region" description="Pro residues" evidence="1">
    <location>
        <begin position="29"/>
        <end position="43"/>
    </location>
</feature>